<accession>A0ABR0U825</accession>
<protein>
    <recommendedName>
        <fullName evidence="1">Endonuclease/exonuclease/phosphatase domain-containing protein</fullName>
    </recommendedName>
</protein>
<dbReference type="InterPro" id="IPR036691">
    <property type="entry name" value="Endo/exonu/phosph_ase_sf"/>
</dbReference>
<evidence type="ECO:0000313" key="3">
    <source>
        <dbReference type="Proteomes" id="UP001318860"/>
    </source>
</evidence>
<evidence type="ECO:0000259" key="1">
    <source>
        <dbReference type="Pfam" id="PF03372"/>
    </source>
</evidence>
<dbReference type="InterPro" id="IPR005135">
    <property type="entry name" value="Endo/exonuclease/phosphatase"/>
</dbReference>
<proteinExistence type="predicted"/>
<comment type="caution">
    <text evidence="2">The sequence shown here is derived from an EMBL/GenBank/DDBJ whole genome shotgun (WGS) entry which is preliminary data.</text>
</comment>
<dbReference type="PANTHER" id="PTHR33710:SF71">
    <property type="entry name" value="ENDONUCLEASE_EXONUCLEASE_PHOSPHATASE DOMAIN-CONTAINING PROTEIN"/>
    <property type="match status" value="1"/>
</dbReference>
<gene>
    <name evidence="2" type="ORF">DH2020_047902</name>
</gene>
<dbReference type="EMBL" id="JABTTQ020003342">
    <property type="protein sequence ID" value="KAK6118331.1"/>
    <property type="molecule type" value="Genomic_DNA"/>
</dbReference>
<dbReference type="PANTHER" id="PTHR33710">
    <property type="entry name" value="BNAC02G09200D PROTEIN"/>
    <property type="match status" value="1"/>
</dbReference>
<reference evidence="2 3" key="1">
    <citation type="journal article" date="2021" name="Comput. Struct. Biotechnol. J.">
        <title>De novo genome assembly of the potent medicinal plant Rehmannia glutinosa using nanopore technology.</title>
        <authorList>
            <person name="Ma L."/>
            <person name="Dong C."/>
            <person name="Song C."/>
            <person name="Wang X."/>
            <person name="Zheng X."/>
            <person name="Niu Y."/>
            <person name="Chen S."/>
            <person name="Feng W."/>
        </authorList>
    </citation>
    <scope>NUCLEOTIDE SEQUENCE [LARGE SCALE GENOMIC DNA]</scope>
    <source>
        <strain evidence="2">DH-2019</strain>
    </source>
</reference>
<organism evidence="2 3">
    <name type="scientific">Rehmannia glutinosa</name>
    <name type="common">Chinese foxglove</name>
    <dbReference type="NCBI Taxonomy" id="99300"/>
    <lineage>
        <taxon>Eukaryota</taxon>
        <taxon>Viridiplantae</taxon>
        <taxon>Streptophyta</taxon>
        <taxon>Embryophyta</taxon>
        <taxon>Tracheophyta</taxon>
        <taxon>Spermatophyta</taxon>
        <taxon>Magnoliopsida</taxon>
        <taxon>eudicotyledons</taxon>
        <taxon>Gunneridae</taxon>
        <taxon>Pentapetalae</taxon>
        <taxon>asterids</taxon>
        <taxon>lamiids</taxon>
        <taxon>Lamiales</taxon>
        <taxon>Orobanchaceae</taxon>
        <taxon>Rehmannieae</taxon>
        <taxon>Rehmannia</taxon>
    </lineage>
</organism>
<dbReference type="Proteomes" id="UP001318860">
    <property type="component" value="Unassembled WGS sequence"/>
</dbReference>
<dbReference type="SUPFAM" id="SSF56219">
    <property type="entry name" value="DNase I-like"/>
    <property type="match status" value="1"/>
</dbReference>
<keyword evidence="3" id="KW-1185">Reference proteome</keyword>
<name>A0ABR0U825_REHGL</name>
<dbReference type="Pfam" id="PF03372">
    <property type="entry name" value="Exo_endo_phos"/>
    <property type="match status" value="1"/>
</dbReference>
<feature type="domain" description="Endonuclease/exonuclease/phosphatase" evidence="1">
    <location>
        <begin position="38"/>
        <end position="230"/>
    </location>
</feature>
<dbReference type="Gene3D" id="3.60.10.10">
    <property type="entry name" value="Endonuclease/exonuclease/phosphatase"/>
    <property type="match status" value="1"/>
</dbReference>
<sequence length="288" mass="32504">MQTRLSVARVCIGVDLTRLGRTLSSFGLTPSLKNKRLSMSPILALLGDHHIHILAILEPMVPPDFPIFCRQLGFTLGLGNISNKIWIFLKFGLDYTVSLDHEQVISLIVSSPNFSQPIHTSCIYAKCSTVDRRPLWDSLITLADNYQNIPWLVGGDFNCFLSEDERSGSDTNRRLDMEEFNAAVVVCSLIDLGCSGATHHTWVKNGLFERLDRILVSPSWGDIFGKSVVSHLSRVHSDHVPLLLRASNSIHRKPAAFRFQKMWIRHHSFLDTIRESLGMLLLWYSGHV</sequence>
<evidence type="ECO:0000313" key="2">
    <source>
        <dbReference type="EMBL" id="KAK6118331.1"/>
    </source>
</evidence>